<reference evidence="1" key="1">
    <citation type="submission" date="2018-01" db="EMBL/GenBank/DDBJ databases">
        <title>An insight into the sialome of Amazonian anophelines.</title>
        <authorList>
            <person name="Ribeiro J.M."/>
            <person name="Scarpassa V."/>
            <person name="Calvo E."/>
        </authorList>
    </citation>
    <scope>NUCLEOTIDE SEQUENCE</scope>
</reference>
<sequence length="69" mass="8128">MRLRMNLLQFISFVAACYLLLGRFPCNRNHTAKHQSNHRQMRANVRCLKGPTVNLDRVLLHELILIHFS</sequence>
<evidence type="ECO:0000313" key="1">
    <source>
        <dbReference type="EMBL" id="MBW78667.1"/>
    </source>
</evidence>
<proteinExistence type="predicted"/>
<organism evidence="1">
    <name type="scientific">Anopheles darlingi</name>
    <name type="common">Mosquito</name>
    <dbReference type="NCBI Taxonomy" id="43151"/>
    <lineage>
        <taxon>Eukaryota</taxon>
        <taxon>Metazoa</taxon>
        <taxon>Ecdysozoa</taxon>
        <taxon>Arthropoda</taxon>
        <taxon>Hexapoda</taxon>
        <taxon>Insecta</taxon>
        <taxon>Pterygota</taxon>
        <taxon>Neoptera</taxon>
        <taxon>Endopterygota</taxon>
        <taxon>Diptera</taxon>
        <taxon>Nematocera</taxon>
        <taxon>Culicoidea</taxon>
        <taxon>Culicidae</taxon>
        <taxon>Anophelinae</taxon>
        <taxon>Anopheles</taxon>
    </lineage>
</organism>
<dbReference type="EMBL" id="GGFL01014489">
    <property type="protein sequence ID" value="MBW78667.1"/>
    <property type="molecule type" value="Transcribed_RNA"/>
</dbReference>
<accession>A0A2M4DM84</accession>
<dbReference type="PROSITE" id="PS51257">
    <property type="entry name" value="PROKAR_LIPOPROTEIN"/>
    <property type="match status" value="1"/>
</dbReference>
<dbReference type="AlphaFoldDB" id="A0A2M4DM84"/>
<protein>
    <submittedName>
        <fullName evidence="1">Putative secreted protein</fullName>
    </submittedName>
</protein>
<name>A0A2M4DM84_ANODA</name>